<dbReference type="Pfam" id="PF00400">
    <property type="entry name" value="WD40"/>
    <property type="match status" value="2"/>
</dbReference>
<reference evidence="8 9" key="1">
    <citation type="submission" date="2015-01" db="EMBL/GenBank/DDBJ databases">
        <title>The Genome Sequence of Capronia semiimmersa CBS27337.</title>
        <authorList>
            <consortium name="The Broad Institute Genomics Platform"/>
            <person name="Cuomo C."/>
            <person name="de Hoog S."/>
            <person name="Gorbushina A."/>
            <person name="Stielow B."/>
            <person name="Teixiera M."/>
            <person name="Abouelleil A."/>
            <person name="Chapman S.B."/>
            <person name="Priest M."/>
            <person name="Young S.K."/>
            <person name="Wortman J."/>
            <person name="Nusbaum C."/>
            <person name="Birren B."/>
        </authorList>
    </citation>
    <scope>NUCLEOTIDE SEQUENCE [LARGE SCALE GENOMIC DNA]</scope>
    <source>
        <strain evidence="8 9">CBS 27337</strain>
    </source>
</reference>
<evidence type="ECO:0000256" key="4">
    <source>
        <dbReference type="ARBA" id="ARBA00023015"/>
    </source>
</evidence>
<gene>
    <name evidence="8" type="ORF">PV04_10024</name>
</gene>
<dbReference type="PANTHER" id="PTHR10253">
    <property type="entry name" value="POLYCOMB PROTEIN"/>
    <property type="match status" value="1"/>
</dbReference>
<dbReference type="SUPFAM" id="SSF50978">
    <property type="entry name" value="WD40 repeat-like"/>
    <property type="match status" value="1"/>
</dbReference>
<dbReference type="AlphaFoldDB" id="A0A0D2CDK3"/>
<keyword evidence="4" id="KW-0805">Transcription regulation</keyword>
<keyword evidence="9" id="KW-1185">Reference proteome</keyword>
<organism evidence="8 9">
    <name type="scientific">Phialophora macrospora</name>
    <dbReference type="NCBI Taxonomy" id="1851006"/>
    <lineage>
        <taxon>Eukaryota</taxon>
        <taxon>Fungi</taxon>
        <taxon>Dikarya</taxon>
        <taxon>Ascomycota</taxon>
        <taxon>Pezizomycotina</taxon>
        <taxon>Eurotiomycetes</taxon>
        <taxon>Chaetothyriomycetidae</taxon>
        <taxon>Chaetothyriales</taxon>
        <taxon>Herpotrichiellaceae</taxon>
        <taxon>Phialophora</taxon>
    </lineage>
</organism>
<dbReference type="InterPro" id="IPR001680">
    <property type="entry name" value="WD40_rpt"/>
</dbReference>
<keyword evidence="3" id="KW-0677">Repeat</keyword>
<evidence type="ECO:0000313" key="8">
    <source>
        <dbReference type="EMBL" id="KIW63156.1"/>
    </source>
</evidence>
<feature type="region of interest" description="Disordered" evidence="7">
    <location>
        <begin position="440"/>
        <end position="479"/>
    </location>
</feature>
<evidence type="ECO:0000256" key="7">
    <source>
        <dbReference type="SAM" id="MobiDB-lite"/>
    </source>
</evidence>
<dbReference type="Proteomes" id="UP000054266">
    <property type="component" value="Unassembled WGS sequence"/>
</dbReference>
<dbReference type="Gene3D" id="2.130.10.10">
    <property type="entry name" value="YVTN repeat-like/Quinoprotein amine dehydrogenase"/>
    <property type="match status" value="1"/>
</dbReference>
<dbReference type="SMART" id="SM00320">
    <property type="entry name" value="WD40"/>
    <property type="match status" value="3"/>
</dbReference>
<name>A0A0D2CDK3_9EURO</name>
<comment type="similarity">
    <text evidence="1">Belongs to the WD repeat ESC family.</text>
</comment>
<evidence type="ECO:0000256" key="5">
    <source>
        <dbReference type="ARBA" id="ARBA00023163"/>
    </source>
</evidence>
<feature type="repeat" description="WD" evidence="6">
    <location>
        <begin position="181"/>
        <end position="214"/>
    </location>
</feature>
<evidence type="ECO:0000313" key="9">
    <source>
        <dbReference type="Proteomes" id="UP000054266"/>
    </source>
</evidence>
<dbReference type="PROSITE" id="PS50294">
    <property type="entry name" value="WD_REPEATS_REGION"/>
    <property type="match status" value="1"/>
</dbReference>
<dbReference type="InterPro" id="IPR015943">
    <property type="entry name" value="WD40/YVTN_repeat-like_dom_sf"/>
</dbReference>
<dbReference type="InterPro" id="IPR051243">
    <property type="entry name" value="PcG_WD-repeat"/>
</dbReference>
<keyword evidence="2 6" id="KW-0853">WD repeat</keyword>
<protein>
    <submittedName>
        <fullName evidence="8">Uncharacterized protein</fullName>
    </submittedName>
</protein>
<dbReference type="EMBL" id="KN846962">
    <property type="protein sequence ID" value="KIW63156.1"/>
    <property type="molecule type" value="Genomic_DNA"/>
</dbReference>
<feature type="compositionally biased region" description="Low complexity" evidence="7">
    <location>
        <begin position="440"/>
        <end position="457"/>
    </location>
</feature>
<evidence type="ECO:0000256" key="6">
    <source>
        <dbReference type="PROSITE-ProRule" id="PRU00221"/>
    </source>
</evidence>
<proteinExistence type="inferred from homology"/>
<dbReference type="HOGENOM" id="CLU_025586_0_0_1"/>
<dbReference type="PROSITE" id="PS50082">
    <property type="entry name" value="WD_REPEATS_2"/>
    <property type="match status" value="2"/>
</dbReference>
<keyword evidence="5" id="KW-0804">Transcription</keyword>
<evidence type="ECO:0000256" key="3">
    <source>
        <dbReference type="ARBA" id="ARBA00022737"/>
    </source>
</evidence>
<dbReference type="InterPro" id="IPR036322">
    <property type="entry name" value="WD40_repeat_dom_sf"/>
</dbReference>
<feature type="repeat" description="WD" evidence="6">
    <location>
        <begin position="149"/>
        <end position="171"/>
    </location>
</feature>
<evidence type="ECO:0000256" key="2">
    <source>
        <dbReference type="ARBA" id="ARBA00022574"/>
    </source>
</evidence>
<evidence type="ECO:0000256" key="1">
    <source>
        <dbReference type="ARBA" id="ARBA00008075"/>
    </source>
</evidence>
<sequence length="543" mass="60282">MASQTDFQKSFVLPKVKYSFKTGKETDRFKIYDVKFYPYSDPSNTEPVVAIVSQKKVFIARLSAESDGVITMLHELEDEEEVQRGDSSGLNACSWCYINHDRPLLAIAGASGQLKVIDAIDGIHFTTLIGHGHGVINDIVTHPIFPWIVATCSMDKTVRIWDLRRHSFRHESSTIIICGQANGHSEGVLTLSWHSTGRYLITGGHDNLVCIWTIPDLAVGSSFWWGIEPQRRERSSDEVHIIHFPHFTSLAIHSNYVDCAKFFGDLVISKAAAEGKIVLWQITGFDTRKLPPSPVTAPKTEGYLDTRNGFVRTATRGMDGVETVKVSPEYEDLPPFERILEFEAPKSDPFYMRFGLLLPSPDYPALHPTLAFGNTASEIRFWDLERLSLGYSLGLNTNKSSPAKKKRGLVPRANRANIASQNMAAEQDSAIRLRGSTESSISSGLSTAQQTSTAATSEISDDPIANGPDPLIPLPDRTNLPIDRPDQLVKLHETVIVKDLEYKRQKPFLTRTIDWSPCGRWCVAVGESASENEGSGGFAILHR</sequence>
<dbReference type="STRING" id="5601.A0A0D2CDK3"/>
<accession>A0A0D2CDK3</accession>